<dbReference type="AlphaFoldDB" id="A0A084WU11"/>
<dbReference type="PANTHER" id="PTHR24052">
    <property type="entry name" value="DELTA-RELATED"/>
    <property type="match status" value="1"/>
</dbReference>
<dbReference type="EMBL" id="KE525421">
    <property type="protein sequence ID" value="KFB53705.1"/>
    <property type="molecule type" value="Genomic_DNA"/>
</dbReference>
<evidence type="ECO:0000259" key="1">
    <source>
        <dbReference type="PROSITE" id="PS00022"/>
    </source>
</evidence>
<evidence type="ECO:0000313" key="3">
    <source>
        <dbReference type="EnsemblMetazoa" id="ASIC022081-PA"/>
    </source>
</evidence>
<dbReference type="STRING" id="74873.A0A084WU11"/>
<organism evidence="2">
    <name type="scientific">Anopheles sinensis</name>
    <name type="common">Mosquito</name>
    <dbReference type="NCBI Taxonomy" id="74873"/>
    <lineage>
        <taxon>Eukaryota</taxon>
        <taxon>Metazoa</taxon>
        <taxon>Ecdysozoa</taxon>
        <taxon>Arthropoda</taxon>
        <taxon>Hexapoda</taxon>
        <taxon>Insecta</taxon>
        <taxon>Pterygota</taxon>
        <taxon>Neoptera</taxon>
        <taxon>Endopterygota</taxon>
        <taxon>Diptera</taxon>
        <taxon>Nematocera</taxon>
        <taxon>Culicoidea</taxon>
        <taxon>Culicidae</taxon>
        <taxon>Anophelinae</taxon>
        <taxon>Anopheles</taxon>
    </lineage>
</organism>
<feature type="domain" description="EGF-like" evidence="1">
    <location>
        <begin position="64"/>
        <end position="75"/>
    </location>
</feature>
<dbReference type="InterPro" id="IPR000742">
    <property type="entry name" value="EGF"/>
</dbReference>
<evidence type="ECO:0000313" key="4">
    <source>
        <dbReference type="Proteomes" id="UP000030765"/>
    </source>
</evidence>
<dbReference type="VEuPathDB" id="VectorBase:ASIC022081"/>
<dbReference type="EnsemblMetazoa" id="ASIC022081-RA">
    <property type="protein sequence ID" value="ASIC022081-PA"/>
    <property type="gene ID" value="ASIC022081"/>
</dbReference>
<proteinExistence type="predicted"/>
<gene>
    <name evidence="2" type="ORF">ZHAS_00022081</name>
</gene>
<protein>
    <recommendedName>
        <fullName evidence="1">EGF-like domain-containing protein</fullName>
    </recommendedName>
</protein>
<name>A0A084WU11_ANOSI</name>
<dbReference type="InterPro" id="IPR052485">
    <property type="entry name" value="MEGF_diff_regulators"/>
</dbReference>
<dbReference type="Gene3D" id="2.10.25.10">
    <property type="entry name" value="Laminin"/>
    <property type="match status" value="1"/>
</dbReference>
<reference evidence="2 4" key="1">
    <citation type="journal article" date="2014" name="BMC Genomics">
        <title>Genome sequence of Anopheles sinensis provides insight into genetics basis of mosquito competence for malaria parasites.</title>
        <authorList>
            <person name="Zhou D."/>
            <person name="Zhang D."/>
            <person name="Ding G."/>
            <person name="Shi L."/>
            <person name="Hou Q."/>
            <person name="Ye Y."/>
            <person name="Xu Y."/>
            <person name="Zhou H."/>
            <person name="Xiong C."/>
            <person name="Li S."/>
            <person name="Yu J."/>
            <person name="Hong S."/>
            <person name="Yu X."/>
            <person name="Zou P."/>
            <person name="Chen C."/>
            <person name="Chang X."/>
            <person name="Wang W."/>
            <person name="Lv Y."/>
            <person name="Sun Y."/>
            <person name="Ma L."/>
            <person name="Shen B."/>
            <person name="Zhu C."/>
        </authorList>
    </citation>
    <scope>NUCLEOTIDE SEQUENCE [LARGE SCALE GENOMIC DNA]</scope>
</reference>
<dbReference type="PANTHER" id="PTHR24052:SF8">
    <property type="entry name" value="NIMROD A, ISOFORM E"/>
    <property type="match status" value="1"/>
</dbReference>
<keyword evidence="4" id="KW-1185">Reference proteome</keyword>
<evidence type="ECO:0000313" key="2">
    <source>
        <dbReference type="EMBL" id="KFB53705.1"/>
    </source>
</evidence>
<dbReference type="Proteomes" id="UP000030765">
    <property type="component" value="Unassembled WGS sequence"/>
</dbReference>
<dbReference type="OrthoDB" id="18487at2759"/>
<accession>A0A084WU11</accession>
<dbReference type="VEuPathDB" id="VectorBase:ASIS017961"/>
<dbReference type="GO" id="GO:0016020">
    <property type="term" value="C:membrane"/>
    <property type="evidence" value="ECO:0007669"/>
    <property type="project" value="TreeGrafter"/>
</dbReference>
<dbReference type="EMBL" id="ATLV01026973">
    <property type="status" value="NOT_ANNOTATED_CDS"/>
    <property type="molecule type" value="Genomic_DNA"/>
</dbReference>
<sequence>MYPTQDRHPRKANYFAVNVTKTRRVEFCCEGYQEQRTDNGTSAECLPICRGGCIHGVCQAPNICSCESGFAGKHCLQRCKNGTWGVNCRNRCHCQNYAHCDTKTGHCRCTDGWMGK</sequence>
<dbReference type="PROSITE" id="PS00022">
    <property type="entry name" value="EGF_1"/>
    <property type="match status" value="1"/>
</dbReference>
<reference evidence="3" key="2">
    <citation type="submission" date="2020-05" db="UniProtKB">
        <authorList>
            <consortium name="EnsemblMetazoa"/>
        </authorList>
    </citation>
    <scope>IDENTIFICATION</scope>
</reference>